<dbReference type="Pfam" id="PF02518">
    <property type="entry name" value="HATPase_c"/>
    <property type="match status" value="1"/>
</dbReference>
<evidence type="ECO:0000256" key="1">
    <source>
        <dbReference type="ARBA" id="ARBA00004651"/>
    </source>
</evidence>
<comment type="caution">
    <text evidence="9">The sequence shown here is derived from an EMBL/GenBank/DDBJ whole genome shotgun (WGS) entry which is preliminary data.</text>
</comment>
<evidence type="ECO:0000256" key="6">
    <source>
        <dbReference type="ARBA" id="ARBA00023136"/>
    </source>
</evidence>
<protein>
    <submittedName>
        <fullName evidence="9">Histidine kinase</fullName>
    </submittedName>
</protein>
<dbReference type="GO" id="GO:0005886">
    <property type="term" value="C:plasma membrane"/>
    <property type="evidence" value="ECO:0007669"/>
    <property type="project" value="UniProtKB-SubCell"/>
</dbReference>
<keyword evidence="7" id="KW-1133">Transmembrane helix</keyword>
<dbReference type="PROSITE" id="PS50885">
    <property type="entry name" value="HAMP"/>
    <property type="match status" value="1"/>
</dbReference>
<dbReference type="Pfam" id="PF00672">
    <property type="entry name" value="HAMP"/>
    <property type="match status" value="1"/>
</dbReference>
<dbReference type="InterPro" id="IPR003660">
    <property type="entry name" value="HAMP_dom"/>
</dbReference>
<keyword evidence="7" id="KW-0812">Transmembrane</keyword>
<comment type="subcellular location">
    <subcellularLocation>
        <location evidence="1">Cell membrane</location>
        <topology evidence="1">Multi-pass membrane protein</topology>
    </subcellularLocation>
</comment>
<evidence type="ECO:0000256" key="2">
    <source>
        <dbReference type="ARBA" id="ARBA00022475"/>
    </source>
</evidence>
<dbReference type="PATRIC" id="fig|483937.3.peg.5364"/>
<dbReference type="PANTHER" id="PTHR34220">
    <property type="entry name" value="SENSOR HISTIDINE KINASE YPDA"/>
    <property type="match status" value="1"/>
</dbReference>
<dbReference type="Gene3D" id="3.30.565.10">
    <property type="entry name" value="Histidine kinase-like ATPase, C-terminal domain"/>
    <property type="match status" value="1"/>
</dbReference>
<organism evidence="9 10">
    <name type="scientific">Paenibacillus riograndensis</name>
    <dbReference type="NCBI Taxonomy" id="483937"/>
    <lineage>
        <taxon>Bacteria</taxon>
        <taxon>Bacillati</taxon>
        <taxon>Bacillota</taxon>
        <taxon>Bacilli</taxon>
        <taxon>Bacillales</taxon>
        <taxon>Paenibacillaceae</taxon>
        <taxon>Paenibacillus</taxon>
        <taxon>Paenibacillus sonchi group</taxon>
    </lineage>
</organism>
<keyword evidence="3" id="KW-0597">Phosphoprotein</keyword>
<dbReference type="Gene3D" id="6.10.340.10">
    <property type="match status" value="1"/>
</dbReference>
<accession>A0A132U9V8</accession>
<evidence type="ECO:0000313" key="10">
    <source>
        <dbReference type="Proteomes" id="UP000070475"/>
    </source>
</evidence>
<dbReference type="InterPro" id="IPR003594">
    <property type="entry name" value="HATPase_dom"/>
</dbReference>
<dbReference type="GO" id="GO:0000155">
    <property type="term" value="F:phosphorelay sensor kinase activity"/>
    <property type="evidence" value="ECO:0007669"/>
    <property type="project" value="InterPro"/>
</dbReference>
<gene>
    <name evidence="9" type="ORF">AMQ84_03665</name>
</gene>
<dbReference type="SUPFAM" id="SSF55874">
    <property type="entry name" value="ATPase domain of HSP90 chaperone/DNA topoisomerase II/histidine kinase"/>
    <property type="match status" value="1"/>
</dbReference>
<dbReference type="InterPro" id="IPR050640">
    <property type="entry name" value="Bact_2-comp_sensor_kinase"/>
</dbReference>
<sequence>MLNIHWRAEGTGLKFTALIRRWFGRLRFKSKVIAIFLPLLILSLLILGALSSHLFSRSLIERTTRNVADESQLILSRTDYILRSAETAANIMVTNINRLYESYPAVQAVPLEQFRFANLMQSRLSIDLSIFREVDAAVFVGKDGTVYSSYTSGGEEEAKGIAASGMLNTVREAGSYGYSHWFGMEKRSYLTSDPDSPVLTLGKMVINIDTGEPLGTLFLIVREEQLSAFLQSSDPAASKAYYFVDEHRRVVAAADKSSLLQPIEPSMVAEIGDRERADRAASFSYKDDGNLVTVSRFGRMDWELINVVSLKLLTADVQQNVRLTALVGALCLIFSLFGASFLSRMVASPLERLTRAMRQVVSGDLRPVAAARTEDEIGTIAEAFNFMVGRVRELLNKVTEEQKRKREYELALISAQIKPHFLYNTLDTIYVLNELDRNEEARDTTKALADFYRMVLNKGRELIILEKEARITDDYLAIMQIRYPDVFRYEIDIPAELSGTPIPKLSLQPLVENAIYHGLKKKGSKGIIRIQACSTGGKVLVQVTDNGIGMDEERIEAIMSGYSPEEETRSIGTYSVQQRLNLYFGEPYGLTVRSVVDEGTVVELSLPMLGTEKRDEQDVQGDDR</sequence>
<dbReference type="EMBL" id="LIRB01000100">
    <property type="protein sequence ID" value="KWX80457.1"/>
    <property type="molecule type" value="Genomic_DNA"/>
</dbReference>
<evidence type="ECO:0000313" key="9">
    <source>
        <dbReference type="EMBL" id="KWX80457.1"/>
    </source>
</evidence>
<keyword evidence="4" id="KW-0808">Transferase</keyword>
<feature type="transmembrane region" description="Helical" evidence="7">
    <location>
        <begin position="323"/>
        <end position="347"/>
    </location>
</feature>
<dbReference type="SMART" id="SM00304">
    <property type="entry name" value="HAMP"/>
    <property type="match status" value="1"/>
</dbReference>
<keyword evidence="2" id="KW-1003">Cell membrane</keyword>
<feature type="transmembrane region" description="Helical" evidence="7">
    <location>
        <begin position="32"/>
        <end position="55"/>
    </location>
</feature>
<keyword evidence="6 7" id="KW-0472">Membrane</keyword>
<evidence type="ECO:0000256" key="5">
    <source>
        <dbReference type="ARBA" id="ARBA00022777"/>
    </source>
</evidence>
<reference evidence="9 10" key="1">
    <citation type="submission" date="2015-08" db="EMBL/GenBank/DDBJ databases">
        <title>Genomes of Paenibacillus riograndensis.</title>
        <authorList>
            <person name="Sant'Anna F.H."/>
            <person name="Souza R."/>
            <person name="Ambrosini A."/>
            <person name="Bach E."/>
            <person name="Fernandes G."/>
            <person name="Balsanelli E."/>
            <person name="Baura V.A."/>
            <person name="Pedrosa F.O."/>
            <person name="Souza E.M."/>
            <person name="Passaglia L."/>
        </authorList>
    </citation>
    <scope>NUCLEOTIDE SEQUENCE [LARGE SCALE GENOMIC DNA]</scope>
    <source>
        <strain evidence="9 10">CAS34</strain>
    </source>
</reference>
<evidence type="ECO:0000256" key="7">
    <source>
        <dbReference type="SAM" id="Phobius"/>
    </source>
</evidence>
<dbReference type="PANTHER" id="PTHR34220:SF7">
    <property type="entry name" value="SENSOR HISTIDINE KINASE YPDA"/>
    <property type="match status" value="1"/>
</dbReference>
<dbReference type="CDD" id="cd06225">
    <property type="entry name" value="HAMP"/>
    <property type="match status" value="1"/>
</dbReference>
<dbReference type="AlphaFoldDB" id="A0A132U9V8"/>
<feature type="domain" description="HAMP" evidence="8">
    <location>
        <begin position="344"/>
        <end position="396"/>
    </location>
</feature>
<keyword evidence="5 9" id="KW-0418">Kinase</keyword>
<dbReference type="InterPro" id="IPR010559">
    <property type="entry name" value="Sig_transdc_His_kin_internal"/>
</dbReference>
<evidence type="ECO:0000256" key="4">
    <source>
        <dbReference type="ARBA" id="ARBA00022679"/>
    </source>
</evidence>
<proteinExistence type="predicted"/>
<evidence type="ECO:0000259" key="8">
    <source>
        <dbReference type="PROSITE" id="PS50885"/>
    </source>
</evidence>
<keyword evidence="10" id="KW-1185">Reference proteome</keyword>
<name>A0A132U9V8_9BACL</name>
<dbReference type="Proteomes" id="UP000070475">
    <property type="component" value="Unassembled WGS sequence"/>
</dbReference>
<evidence type="ECO:0000256" key="3">
    <source>
        <dbReference type="ARBA" id="ARBA00022553"/>
    </source>
</evidence>
<dbReference type="SMART" id="SM00387">
    <property type="entry name" value="HATPase_c"/>
    <property type="match status" value="1"/>
</dbReference>
<dbReference type="SUPFAM" id="SSF158472">
    <property type="entry name" value="HAMP domain-like"/>
    <property type="match status" value="1"/>
</dbReference>
<dbReference type="Pfam" id="PF06580">
    <property type="entry name" value="His_kinase"/>
    <property type="match status" value="1"/>
</dbReference>
<dbReference type="InterPro" id="IPR036890">
    <property type="entry name" value="HATPase_C_sf"/>
</dbReference>